<dbReference type="PANTHER" id="PTHR33986:SF15">
    <property type="entry name" value="MITOCHONDRIAL FISSION PROTEIN ELM1"/>
    <property type="match status" value="1"/>
</dbReference>
<dbReference type="Pfam" id="PF06258">
    <property type="entry name" value="Mito_fiss_Elm1"/>
    <property type="match status" value="1"/>
</dbReference>
<proteinExistence type="predicted"/>
<dbReference type="PANTHER" id="PTHR33986">
    <property type="entry name" value="OS02G0535700 PROTEIN"/>
    <property type="match status" value="1"/>
</dbReference>
<dbReference type="RefSeq" id="WP_183774126.1">
    <property type="nucleotide sequence ID" value="NZ_JACIDK010000004.1"/>
</dbReference>
<sequence>MSSTDPPSAAPLVIWAVSDGRAGIEAQVVGLANAIARKRSARIVVKRIGWKSWIGRLPWWLTPFPRQLLTPQSDIAPPWPDIWIAAGRATLPLSIRMRRWSGRKTYVVQVQDPRMPTRLFDLVIPPRHDRLEGDNVFSITGSPGRVNAERMAADLQRFQAQLDVLPRPRVAVIIGGKSKAHDISPERAAAMAREIELPVVQEGGSVMVSFTRRTPEPAKNILEARLKHVPGVIWDGEGDNPYFAYLAAADYILVTEDSTNLATDAASTGKPVFVMKMDGESLKFRLFHEDLERLGAARPFGGAFHRWTYEPLAETERAADEVLRRFDGRKA</sequence>
<gene>
    <name evidence="1" type="ORF">GGQ61_002967</name>
</gene>
<evidence type="ECO:0000313" key="1">
    <source>
        <dbReference type="EMBL" id="MBB3892234.1"/>
    </source>
</evidence>
<dbReference type="AlphaFoldDB" id="A0A840A1Q0"/>
<dbReference type="EMBL" id="JACIDK010000004">
    <property type="protein sequence ID" value="MBB3892234.1"/>
    <property type="molecule type" value="Genomic_DNA"/>
</dbReference>
<evidence type="ECO:0008006" key="3">
    <source>
        <dbReference type="Google" id="ProtNLM"/>
    </source>
</evidence>
<dbReference type="Proteomes" id="UP000530564">
    <property type="component" value="Unassembled WGS sequence"/>
</dbReference>
<reference evidence="1 2" key="1">
    <citation type="submission" date="2020-08" db="EMBL/GenBank/DDBJ databases">
        <title>Genomic Encyclopedia of Type Strains, Phase IV (KMG-IV): sequencing the most valuable type-strain genomes for metagenomic binning, comparative biology and taxonomic classification.</title>
        <authorList>
            <person name="Goeker M."/>
        </authorList>
    </citation>
    <scope>NUCLEOTIDE SEQUENCE [LARGE SCALE GENOMIC DNA]</scope>
    <source>
        <strain evidence="1 2">DSM 21793</strain>
    </source>
</reference>
<protein>
    <recommendedName>
        <fullName evidence="3">Nucleoside-diphosphate sugar epimerase</fullName>
    </recommendedName>
</protein>
<accession>A0A840A1Q0</accession>
<dbReference type="InterPro" id="IPR009367">
    <property type="entry name" value="Elm1-like"/>
</dbReference>
<name>A0A840A1Q0_9CAUL</name>
<evidence type="ECO:0000313" key="2">
    <source>
        <dbReference type="Proteomes" id="UP000530564"/>
    </source>
</evidence>
<comment type="caution">
    <text evidence="1">The sequence shown here is derived from an EMBL/GenBank/DDBJ whole genome shotgun (WGS) entry which is preliminary data.</text>
</comment>
<keyword evidence="2" id="KW-1185">Reference proteome</keyword>
<organism evidence="1 2">
    <name type="scientific">Phenylobacterium haematophilum</name>
    <dbReference type="NCBI Taxonomy" id="98513"/>
    <lineage>
        <taxon>Bacteria</taxon>
        <taxon>Pseudomonadati</taxon>
        <taxon>Pseudomonadota</taxon>
        <taxon>Alphaproteobacteria</taxon>
        <taxon>Caulobacterales</taxon>
        <taxon>Caulobacteraceae</taxon>
        <taxon>Phenylobacterium</taxon>
    </lineage>
</organism>